<comment type="caution">
    <text evidence="1">The sequence shown here is derived from an EMBL/GenBank/DDBJ whole genome shotgun (WGS) entry which is preliminary data.</text>
</comment>
<dbReference type="EMBL" id="CM037158">
    <property type="protein sequence ID" value="KAH7850849.1"/>
    <property type="molecule type" value="Genomic_DNA"/>
</dbReference>
<evidence type="ECO:0000313" key="2">
    <source>
        <dbReference type="Proteomes" id="UP000828048"/>
    </source>
</evidence>
<gene>
    <name evidence="1" type="ORF">Vadar_003716</name>
</gene>
<keyword evidence="2" id="KW-1185">Reference proteome</keyword>
<proteinExistence type="predicted"/>
<dbReference type="Proteomes" id="UP000828048">
    <property type="component" value="Chromosome 8"/>
</dbReference>
<protein>
    <submittedName>
        <fullName evidence="1">Uncharacterized protein</fullName>
    </submittedName>
</protein>
<reference evidence="1 2" key="1">
    <citation type="journal article" date="2021" name="Hortic Res">
        <title>High-quality reference genome and annotation aids understanding of berry development for evergreen blueberry (Vaccinium darrowii).</title>
        <authorList>
            <person name="Yu J."/>
            <person name="Hulse-Kemp A.M."/>
            <person name="Babiker E."/>
            <person name="Staton M."/>
        </authorList>
    </citation>
    <scope>NUCLEOTIDE SEQUENCE [LARGE SCALE GENOMIC DNA]</scope>
    <source>
        <strain evidence="2">cv. NJ 8807/NJ 8810</strain>
        <tissue evidence="1">Young leaf</tissue>
    </source>
</reference>
<name>A0ACB7YCJ7_9ERIC</name>
<organism evidence="1 2">
    <name type="scientific">Vaccinium darrowii</name>
    <dbReference type="NCBI Taxonomy" id="229202"/>
    <lineage>
        <taxon>Eukaryota</taxon>
        <taxon>Viridiplantae</taxon>
        <taxon>Streptophyta</taxon>
        <taxon>Embryophyta</taxon>
        <taxon>Tracheophyta</taxon>
        <taxon>Spermatophyta</taxon>
        <taxon>Magnoliopsida</taxon>
        <taxon>eudicotyledons</taxon>
        <taxon>Gunneridae</taxon>
        <taxon>Pentapetalae</taxon>
        <taxon>asterids</taxon>
        <taxon>Ericales</taxon>
        <taxon>Ericaceae</taxon>
        <taxon>Vaccinioideae</taxon>
        <taxon>Vaccinieae</taxon>
        <taxon>Vaccinium</taxon>
    </lineage>
</organism>
<evidence type="ECO:0000313" key="1">
    <source>
        <dbReference type="EMBL" id="KAH7850849.1"/>
    </source>
</evidence>
<accession>A0ACB7YCJ7</accession>
<sequence length="540" mass="58790">MAMMFEEQSVGWNSTPPPTSSSFPSTADSVVSFQNPISPPPQANQRQFASGESRSKKEDICFTCKKEGHWVKDCPMKSPNPPTEDFPIVHCLCGAPCVVKVSRTAENPGRKFYTCPLPREKQCRFFKWCKGATSDVNIKTPICKCSAGPCRIYTETNEQGVSSKFFVCPIKKGQGACSFIQPVVPVNNFLDERLLNSENNLLDKKAVFASKEVACLEEIDSSSSQVDGGEAAHLMGTSFVQPGKNPDSATSTISKVGVPFGLAAFGKASSVGVGGMQEVSNFGNDVAVMPGVVRAVATPFGSTMELVVSSLPEVARRVLASPCESTGEVVAGSIMEERDGNFVVVRQDDGSVVLKREGESVTIKLEYFDGVEDSYKQRVLYIFRIHPSTFVGLGALSPFARRYVLGEFGRYLELLDSMKLSIAHAQDLDFLHKKLISLKNDGLEVWWLLDRNEHLVAQLEAVRWRDKVEQVGASLKIAIGTVAHLEGVFRQVEENLGKAKALVASLKEEEAFCVEKLNAASELTISEFDLDGSAGQGLSD</sequence>